<sequence>MTRKVLLAATILMAPWASEAQTTARLDLDWPAVAEKILERLALEPGARVLLVARPGMFDALIPHLRYAVAEAGGTDLGVIDVLATPLPTSLDQEALARSSRDARESYRRMFRDVDAAVMLPGASTNDAAYMAMQDLLHEGQGRTIHFHWLENGSVYPVPGQPLPPLNVVDATYQRALLETDYAALGRIQRRFERVMRGGEVRVTTAAGTDLRFSIGDRPVNQQDGDASAARTDRGLILIDREIELPAGAIRVAPLEETVQGTIVFPPSQWSDRPVSGLTLTIENGVVVDVAAESGLDAALAEMDAAGTPGRRFREFALGFNPLLAVPDRRPWVPYYGYGAGVVRLSLGDNSELGGTVTGGYVRWNFFTDATVTVGEDVWVQEGRLTPPAN</sequence>
<keyword evidence="1" id="KW-0479">Metal-binding</keyword>
<evidence type="ECO:0008006" key="3">
    <source>
        <dbReference type="Google" id="ProtNLM"/>
    </source>
</evidence>
<dbReference type="PANTHER" id="PTHR34448">
    <property type="entry name" value="AMINOPEPTIDASE"/>
    <property type="match status" value="1"/>
</dbReference>
<gene>
    <name evidence="2" type="ORF">METZ01_LOCUS270234</name>
</gene>
<evidence type="ECO:0000256" key="1">
    <source>
        <dbReference type="ARBA" id="ARBA00022723"/>
    </source>
</evidence>
<organism evidence="2">
    <name type="scientific">marine metagenome</name>
    <dbReference type="NCBI Taxonomy" id="408172"/>
    <lineage>
        <taxon>unclassified sequences</taxon>
        <taxon>metagenomes</taxon>
        <taxon>ecological metagenomes</taxon>
    </lineage>
</organism>
<name>A0A382JZ03_9ZZZZ</name>
<dbReference type="SUPFAM" id="SSF144052">
    <property type="entry name" value="Thermophilic metalloprotease-like"/>
    <property type="match status" value="1"/>
</dbReference>
<protein>
    <recommendedName>
        <fullName evidence="3">Leucyl aminopeptidase</fullName>
    </recommendedName>
</protein>
<dbReference type="GO" id="GO:0004177">
    <property type="term" value="F:aminopeptidase activity"/>
    <property type="evidence" value="ECO:0007669"/>
    <property type="project" value="InterPro"/>
</dbReference>
<proteinExistence type="predicted"/>
<dbReference type="EMBL" id="UINC01077344">
    <property type="protein sequence ID" value="SVC17380.1"/>
    <property type="molecule type" value="Genomic_DNA"/>
</dbReference>
<dbReference type="InterPro" id="IPR052170">
    <property type="entry name" value="M29_Exopeptidase"/>
</dbReference>
<dbReference type="InterPro" id="IPR000787">
    <property type="entry name" value="Peptidase_M29"/>
</dbReference>
<accession>A0A382JZ03</accession>
<dbReference type="GO" id="GO:0006508">
    <property type="term" value="P:proteolysis"/>
    <property type="evidence" value="ECO:0007669"/>
    <property type="project" value="InterPro"/>
</dbReference>
<dbReference type="GO" id="GO:0046872">
    <property type="term" value="F:metal ion binding"/>
    <property type="evidence" value="ECO:0007669"/>
    <property type="project" value="UniProtKB-KW"/>
</dbReference>
<dbReference type="PANTHER" id="PTHR34448:SF1">
    <property type="entry name" value="BLL6088 PROTEIN"/>
    <property type="match status" value="1"/>
</dbReference>
<dbReference type="Pfam" id="PF02073">
    <property type="entry name" value="Peptidase_M29"/>
    <property type="match status" value="1"/>
</dbReference>
<reference evidence="2" key="1">
    <citation type="submission" date="2018-05" db="EMBL/GenBank/DDBJ databases">
        <authorList>
            <person name="Lanie J.A."/>
            <person name="Ng W.-L."/>
            <person name="Kazmierczak K.M."/>
            <person name="Andrzejewski T.M."/>
            <person name="Davidsen T.M."/>
            <person name="Wayne K.J."/>
            <person name="Tettelin H."/>
            <person name="Glass J.I."/>
            <person name="Rusch D."/>
            <person name="Podicherti R."/>
            <person name="Tsui H.-C.T."/>
            <person name="Winkler M.E."/>
        </authorList>
    </citation>
    <scope>NUCLEOTIDE SEQUENCE</scope>
</reference>
<evidence type="ECO:0000313" key="2">
    <source>
        <dbReference type="EMBL" id="SVC17380.1"/>
    </source>
</evidence>
<dbReference type="AlphaFoldDB" id="A0A382JZ03"/>